<organism evidence="6 7">
    <name type="scientific">Pseudaquabacterium pictum</name>
    <dbReference type="NCBI Taxonomy" id="2315236"/>
    <lineage>
        <taxon>Bacteria</taxon>
        <taxon>Pseudomonadati</taxon>
        <taxon>Pseudomonadota</taxon>
        <taxon>Betaproteobacteria</taxon>
        <taxon>Burkholderiales</taxon>
        <taxon>Sphaerotilaceae</taxon>
        <taxon>Pseudaquabacterium</taxon>
    </lineage>
</organism>
<accession>A0A480AL87</accession>
<dbReference type="Gene3D" id="1.10.357.10">
    <property type="entry name" value="Tetracycline Repressor, domain 2"/>
    <property type="match status" value="1"/>
</dbReference>
<dbReference type="InterPro" id="IPR009057">
    <property type="entry name" value="Homeodomain-like_sf"/>
</dbReference>
<feature type="DNA-binding region" description="H-T-H motif" evidence="3">
    <location>
        <begin position="87"/>
        <end position="106"/>
    </location>
</feature>
<evidence type="ECO:0000256" key="4">
    <source>
        <dbReference type="SAM" id="MobiDB-lite"/>
    </source>
</evidence>
<dbReference type="InterPro" id="IPR036271">
    <property type="entry name" value="Tet_transcr_reg_TetR-rel_C_sf"/>
</dbReference>
<dbReference type="GO" id="GO:0003700">
    <property type="term" value="F:DNA-binding transcription factor activity"/>
    <property type="evidence" value="ECO:0007669"/>
    <property type="project" value="TreeGrafter"/>
</dbReference>
<evidence type="ECO:0000256" key="2">
    <source>
        <dbReference type="ARBA" id="ARBA00023125"/>
    </source>
</evidence>
<dbReference type="AlphaFoldDB" id="A0A480AL87"/>
<gene>
    <name evidence="6" type="primary">slmA</name>
    <name evidence="6" type="ORF">AQPW35_14120</name>
</gene>
<evidence type="ECO:0000259" key="5">
    <source>
        <dbReference type="PROSITE" id="PS50977"/>
    </source>
</evidence>
<reference evidence="7" key="1">
    <citation type="submission" date="2019-03" db="EMBL/GenBank/DDBJ databases">
        <title>Aquabacterium pictum sp.nov., the first bacteriochlorophyll a-containing freshwater bacterium in the genus Aquabacterium of the class Betaproteobacteria.</title>
        <authorList>
            <person name="Hirose S."/>
            <person name="Tank M."/>
            <person name="Hara E."/>
            <person name="Tamaki H."/>
            <person name="Takaichi S."/>
            <person name="Haruta S."/>
            <person name="Hanada S."/>
        </authorList>
    </citation>
    <scope>NUCLEOTIDE SEQUENCE [LARGE SCALE GENOMIC DNA]</scope>
    <source>
        <strain evidence="7">W35</strain>
    </source>
</reference>
<evidence type="ECO:0000256" key="1">
    <source>
        <dbReference type="ARBA" id="ARBA00023054"/>
    </source>
</evidence>
<sequence>MAAAGAPQALCQNEFSTRPSTMLPAAMPDSSDQPSDGPAAPPPLRVVADAAARDAATRKRPKPGERRVQILQTLAAMLEQPGADRITTAALAARLQVSEAALYRHFASKAQMFEGLIEFIESSVFTLVNQITEREPDGAEQARRTVVMLLQFGEKNPGMVRVMVGDALVFEHERLTTRMNQFFDRVEGQLRQSLRASAGDAGSATPTVDAQALASGLTALVVGRLQRYARSGFRRQPTEQLDMLLARLTA</sequence>
<dbReference type="InterPro" id="IPR054580">
    <property type="entry name" value="SlmA-like_C"/>
</dbReference>
<keyword evidence="7" id="KW-1185">Reference proteome</keyword>
<keyword evidence="2 3" id="KW-0238">DNA-binding</keyword>
<dbReference type="PANTHER" id="PTHR30055:SF183">
    <property type="entry name" value="NUCLEOID OCCLUSION FACTOR SLMA"/>
    <property type="match status" value="1"/>
</dbReference>
<feature type="domain" description="HTH tetR-type" evidence="5">
    <location>
        <begin position="64"/>
        <end position="124"/>
    </location>
</feature>
<dbReference type="Proteomes" id="UP000301751">
    <property type="component" value="Unassembled WGS sequence"/>
</dbReference>
<evidence type="ECO:0000313" key="6">
    <source>
        <dbReference type="EMBL" id="GCL62331.1"/>
    </source>
</evidence>
<keyword evidence="1" id="KW-0175">Coiled coil</keyword>
<evidence type="ECO:0000313" key="7">
    <source>
        <dbReference type="Proteomes" id="UP000301751"/>
    </source>
</evidence>
<dbReference type="SUPFAM" id="SSF46689">
    <property type="entry name" value="Homeodomain-like"/>
    <property type="match status" value="1"/>
</dbReference>
<name>A0A480AL87_9BURK</name>
<feature type="region of interest" description="Disordered" evidence="4">
    <location>
        <begin position="1"/>
        <end position="46"/>
    </location>
</feature>
<dbReference type="Pfam" id="PF00440">
    <property type="entry name" value="TetR_N"/>
    <property type="match status" value="1"/>
</dbReference>
<proteinExistence type="predicted"/>
<dbReference type="SUPFAM" id="SSF48498">
    <property type="entry name" value="Tetracyclin repressor-like, C-terminal domain"/>
    <property type="match status" value="1"/>
</dbReference>
<dbReference type="Pfam" id="PF22276">
    <property type="entry name" value="SlmA-like_C"/>
    <property type="match status" value="1"/>
</dbReference>
<dbReference type="InterPro" id="IPR001647">
    <property type="entry name" value="HTH_TetR"/>
</dbReference>
<feature type="compositionally biased region" description="Polar residues" evidence="4">
    <location>
        <begin position="10"/>
        <end position="20"/>
    </location>
</feature>
<comment type="caution">
    <text evidence="6">The sequence shown here is derived from an EMBL/GenBank/DDBJ whole genome shotgun (WGS) entry which is preliminary data.</text>
</comment>
<dbReference type="EMBL" id="BJCL01000003">
    <property type="protein sequence ID" value="GCL62331.1"/>
    <property type="molecule type" value="Genomic_DNA"/>
</dbReference>
<dbReference type="PROSITE" id="PS50977">
    <property type="entry name" value="HTH_TETR_2"/>
    <property type="match status" value="1"/>
</dbReference>
<dbReference type="NCBIfam" id="NF007015">
    <property type="entry name" value="PRK09480.1"/>
    <property type="match status" value="1"/>
</dbReference>
<protein>
    <submittedName>
        <fullName evidence="6">Nucleoid occlusion factor SlmA</fullName>
    </submittedName>
</protein>
<dbReference type="PANTHER" id="PTHR30055">
    <property type="entry name" value="HTH-TYPE TRANSCRIPTIONAL REGULATOR RUTR"/>
    <property type="match status" value="1"/>
</dbReference>
<evidence type="ECO:0000256" key="3">
    <source>
        <dbReference type="PROSITE-ProRule" id="PRU00335"/>
    </source>
</evidence>
<dbReference type="PRINTS" id="PR00455">
    <property type="entry name" value="HTHTETR"/>
</dbReference>
<dbReference type="InterPro" id="IPR050109">
    <property type="entry name" value="HTH-type_TetR-like_transc_reg"/>
</dbReference>
<dbReference type="GO" id="GO:0000976">
    <property type="term" value="F:transcription cis-regulatory region binding"/>
    <property type="evidence" value="ECO:0007669"/>
    <property type="project" value="TreeGrafter"/>
</dbReference>